<dbReference type="EMBL" id="LOJF01000012">
    <property type="protein sequence ID" value="KUH57678.1"/>
    <property type="molecule type" value="Genomic_DNA"/>
</dbReference>
<dbReference type="OrthoDB" id="2020141at2"/>
<dbReference type="AlphaFoldDB" id="A0A100YU15"/>
<gene>
    <name evidence="2" type="ORF">AUL39_10210</name>
</gene>
<protein>
    <recommendedName>
        <fullName evidence="1">Orc1-like AAA ATPase domain-containing protein</fullName>
    </recommendedName>
</protein>
<dbReference type="Gene3D" id="3.40.50.300">
    <property type="entry name" value="P-loop containing nucleotide triphosphate hydrolases"/>
    <property type="match status" value="1"/>
</dbReference>
<feature type="domain" description="Orc1-like AAA ATPase" evidence="1">
    <location>
        <begin position="22"/>
        <end position="162"/>
    </location>
</feature>
<dbReference type="STRING" id="1299998.AUL39_10210"/>
<evidence type="ECO:0000259" key="1">
    <source>
        <dbReference type="Pfam" id="PF13191"/>
    </source>
</evidence>
<name>A0A100YU15_TRASO</name>
<keyword evidence="3" id="KW-1185">Reference proteome</keyword>
<dbReference type="PANTHER" id="PTHR34301">
    <property type="entry name" value="DNA-BINDING PROTEIN-RELATED"/>
    <property type="match status" value="1"/>
</dbReference>
<reference evidence="2 3" key="1">
    <citation type="submission" date="2015-12" db="EMBL/GenBank/DDBJ databases">
        <title>Draft Genome Sequence of Olsenella scatoligenes SK9K4T; a Producer of 3-Methylindole- (skatole) and 4-Methylphenol- (p-cresol) Isolated from Pig Feces.</title>
        <authorList>
            <person name="Li X."/>
            <person name="Borg B."/>
            <person name="Canibe N."/>
        </authorList>
    </citation>
    <scope>NUCLEOTIDE SEQUENCE [LARGE SCALE GENOMIC DNA]</scope>
    <source>
        <strain evidence="2 3">SK9K4</strain>
    </source>
</reference>
<dbReference type="InterPro" id="IPR027417">
    <property type="entry name" value="P-loop_NTPase"/>
</dbReference>
<sequence>MPKPLKLINPFKPTAGMTPPVLIGREGVIDDFVDGLDKGPGAPSRLMRITGLGGSGKTVLLTQLGDIATDRGWTVVNVSGREPLCASIQEQLAHDTQLRSLDIKISLPVVSAEAHLGGAAEELSFREVLTRATRSLTKHGSGLLITVDEVQDASHEEMATIATSVQYMVREQQDIGLLFAGITTGVLDLLNGEGITFLRRAKAEELASIPTDEVARALRKTIEASGLHIDDDALAYAAGQSHGYAYLIQLVGYYVWREGRRHSRESVTITLADARRGSEIALQEFGSSVLETAISGLTKPAVDYLLAMTEDEGASSTSEIAKRMGMPAPSANTYRRILIERQIIESTAPGFVAFSIPFMREYLLQHRADILARYGA</sequence>
<proteinExistence type="predicted"/>
<dbReference type="PANTHER" id="PTHR34301:SF8">
    <property type="entry name" value="ATPASE DOMAIN-CONTAINING PROTEIN"/>
    <property type="match status" value="1"/>
</dbReference>
<dbReference type="SUPFAM" id="SSF52540">
    <property type="entry name" value="P-loop containing nucleoside triphosphate hydrolases"/>
    <property type="match status" value="1"/>
</dbReference>
<evidence type="ECO:0000313" key="2">
    <source>
        <dbReference type="EMBL" id="KUH57678.1"/>
    </source>
</evidence>
<dbReference type="Proteomes" id="UP000054078">
    <property type="component" value="Unassembled WGS sequence"/>
</dbReference>
<comment type="caution">
    <text evidence="2">The sequence shown here is derived from an EMBL/GenBank/DDBJ whole genome shotgun (WGS) entry which is preliminary data.</text>
</comment>
<accession>A0A100YU15</accession>
<dbReference type="Pfam" id="PF13191">
    <property type="entry name" value="AAA_16"/>
    <property type="match status" value="1"/>
</dbReference>
<evidence type="ECO:0000313" key="3">
    <source>
        <dbReference type="Proteomes" id="UP000054078"/>
    </source>
</evidence>
<dbReference type="InterPro" id="IPR041664">
    <property type="entry name" value="AAA_16"/>
</dbReference>
<dbReference type="RefSeq" id="WP_059055960.1">
    <property type="nucleotide sequence ID" value="NZ_LOJF01000012.1"/>
</dbReference>
<organism evidence="2 3">
    <name type="scientific">Tractidigestivibacter scatoligenes</name>
    <name type="common">Olsenella scatoligenes</name>
    <dbReference type="NCBI Taxonomy" id="1299998"/>
    <lineage>
        <taxon>Bacteria</taxon>
        <taxon>Bacillati</taxon>
        <taxon>Actinomycetota</taxon>
        <taxon>Coriobacteriia</taxon>
        <taxon>Coriobacteriales</taxon>
        <taxon>Atopobiaceae</taxon>
        <taxon>Tractidigestivibacter</taxon>
    </lineage>
</organism>